<organism evidence="1 2">
    <name type="scientific">Dreissena polymorpha</name>
    <name type="common">Zebra mussel</name>
    <name type="synonym">Mytilus polymorpha</name>
    <dbReference type="NCBI Taxonomy" id="45954"/>
    <lineage>
        <taxon>Eukaryota</taxon>
        <taxon>Metazoa</taxon>
        <taxon>Spiralia</taxon>
        <taxon>Lophotrochozoa</taxon>
        <taxon>Mollusca</taxon>
        <taxon>Bivalvia</taxon>
        <taxon>Autobranchia</taxon>
        <taxon>Heteroconchia</taxon>
        <taxon>Euheterodonta</taxon>
        <taxon>Imparidentia</taxon>
        <taxon>Neoheterodontei</taxon>
        <taxon>Myida</taxon>
        <taxon>Dreissenoidea</taxon>
        <taxon>Dreissenidae</taxon>
        <taxon>Dreissena</taxon>
    </lineage>
</organism>
<dbReference type="EMBL" id="JAIWYP010000004">
    <property type="protein sequence ID" value="KAH3839589.1"/>
    <property type="molecule type" value="Genomic_DNA"/>
</dbReference>
<proteinExistence type="predicted"/>
<sequence length="90" mass="10143">MILNLYDLVRNKCLNKPHLPYVFSTTNYTTSTAIITTKSTKTDILKDEEGNVVRVVVDREIMQLLNSTGIRVSSVLNTNILTPFSSVLRI</sequence>
<evidence type="ECO:0000313" key="2">
    <source>
        <dbReference type="Proteomes" id="UP000828390"/>
    </source>
</evidence>
<name>A0A9D4KHI1_DREPO</name>
<keyword evidence="2" id="KW-1185">Reference proteome</keyword>
<dbReference type="AlphaFoldDB" id="A0A9D4KHI1"/>
<comment type="caution">
    <text evidence="1">The sequence shown here is derived from an EMBL/GenBank/DDBJ whole genome shotgun (WGS) entry which is preliminary data.</text>
</comment>
<reference evidence="1" key="1">
    <citation type="journal article" date="2019" name="bioRxiv">
        <title>The Genome of the Zebra Mussel, Dreissena polymorpha: A Resource for Invasive Species Research.</title>
        <authorList>
            <person name="McCartney M.A."/>
            <person name="Auch B."/>
            <person name="Kono T."/>
            <person name="Mallez S."/>
            <person name="Zhang Y."/>
            <person name="Obille A."/>
            <person name="Becker A."/>
            <person name="Abrahante J.E."/>
            <person name="Garbe J."/>
            <person name="Badalamenti J.P."/>
            <person name="Herman A."/>
            <person name="Mangelson H."/>
            <person name="Liachko I."/>
            <person name="Sullivan S."/>
            <person name="Sone E.D."/>
            <person name="Koren S."/>
            <person name="Silverstein K.A.T."/>
            <person name="Beckman K.B."/>
            <person name="Gohl D.M."/>
        </authorList>
    </citation>
    <scope>NUCLEOTIDE SEQUENCE</scope>
    <source>
        <strain evidence="1">Duluth1</strain>
        <tissue evidence="1">Whole animal</tissue>
    </source>
</reference>
<protein>
    <submittedName>
        <fullName evidence="1">Uncharacterized protein</fullName>
    </submittedName>
</protein>
<dbReference type="Proteomes" id="UP000828390">
    <property type="component" value="Unassembled WGS sequence"/>
</dbReference>
<reference evidence="1" key="2">
    <citation type="submission" date="2020-11" db="EMBL/GenBank/DDBJ databases">
        <authorList>
            <person name="McCartney M.A."/>
            <person name="Auch B."/>
            <person name="Kono T."/>
            <person name="Mallez S."/>
            <person name="Becker A."/>
            <person name="Gohl D.M."/>
            <person name="Silverstein K.A.T."/>
            <person name="Koren S."/>
            <person name="Bechman K.B."/>
            <person name="Herman A."/>
            <person name="Abrahante J.E."/>
            <person name="Garbe J."/>
        </authorList>
    </citation>
    <scope>NUCLEOTIDE SEQUENCE</scope>
    <source>
        <strain evidence="1">Duluth1</strain>
        <tissue evidence="1">Whole animal</tissue>
    </source>
</reference>
<gene>
    <name evidence="1" type="ORF">DPMN_113021</name>
</gene>
<evidence type="ECO:0000313" key="1">
    <source>
        <dbReference type="EMBL" id="KAH3839589.1"/>
    </source>
</evidence>
<accession>A0A9D4KHI1</accession>